<reference evidence="3" key="1">
    <citation type="submission" date="2020-11" db="EMBL/GenBank/DDBJ databases">
        <authorList>
            <consortium name="DOE Joint Genome Institute"/>
            <person name="Ahrendt S."/>
            <person name="Riley R."/>
            <person name="Andreopoulos W."/>
            <person name="Labutti K."/>
            <person name="Pangilinan J."/>
            <person name="Ruiz-Duenas F.J."/>
            <person name="Barrasa J.M."/>
            <person name="Sanchez-Garcia M."/>
            <person name="Camarero S."/>
            <person name="Miyauchi S."/>
            <person name="Serrano A."/>
            <person name="Linde D."/>
            <person name="Babiker R."/>
            <person name="Drula E."/>
            <person name="Ayuso-Fernandez I."/>
            <person name="Pacheco R."/>
            <person name="Padilla G."/>
            <person name="Ferreira P."/>
            <person name="Barriuso J."/>
            <person name="Kellner H."/>
            <person name="Castanera R."/>
            <person name="Alfaro M."/>
            <person name="Ramirez L."/>
            <person name="Pisabarro A.G."/>
            <person name="Kuo A."/>
            <person name="Tritt A."/>
            <person name="Lipzen A."/>
            <person name="He G."/>
            <person name="Yan M."/>
            <person name="Ng V."/>
            <person name="Cullen D."/>
            <person name="Martin F."/>
            <person name="Rosso M.-N."/>
            <person name="Henrissat B."/>
            <person name="Hibbett D."/>
            <person name="Martinez A.T."/>
            <person name="Grigoriev I.V."/>
        </authorList>
    </citation>
    <scope>NUCLEOTIDE SEQUENCE</scope>
    <source>
        <strain evidence="3">AH 40177</strain>
    </source>
</reference>
<accession>A0A9P5PW61</accession>
<comment type="caution">
    <text evidence="3">The sequence shown here is derived from an EMBL/GenBank/DDBJ whole genome shotgun (WGS) entry which is preliminary data.</text>
</comment>
<dbReference type="InterPro" id="IPR055481">
    <property type="entry name" value="DUF7053"/>
</dbReference>
<keyword evidence="4" id="KW-1185">Reference proteome</keyword>
<evidence type="ECO:0000259" key="2">
    <source>
        <dbReference type="Pfam" id="PF23155"/>
    </source>
</evidence>
<gene>
    <name evidence="3" type="ORF">BDP27DRAFT_1326010</name>
</gene>
<evidence type="ECO:0000256" key="1">
    <source>
        <dbReference type="SAM" id="MobiDB-lite"/>
    </source>
</evidence>
<feature type="domain" description="DUF7053" evidence="2">
    <location>
        <begin position="15"/>
        <end position="154"/>
    </location>
</feature>
<dbReference type="EMBL" id="JADNRY010000054">
    <property type="protein sequence ID" value="KAF9069095.1"/>
    <property type="molecule type" value="Genomic_DNA"/>
</dbReference>
<dbReference type="Proteomes" id="UP000772434">
    <property type="component" value="Unassembled WGS sequence"/>
</dbReference>
<dbReference type="OrthoDB" id="2994708at2759"/>
<organism evidence="3 4">
    <name type="scientific">Rhodocollybia butyracea</name>
    <dbReference type="NCBI Taxonomy" id="206335"/>
    <lineage>
        <taxon>Eukaryota</taxon>
        <taxon>Fungi</taxon>
        <taxon>Dikarya</taxon>
        <taxon>Basidiomycota</taxon>
        <taxon>Agaricomycotina</taxon>
        <taxon>Agaricomycetes</taxon>
        <taxon>Agaricomycetidae</taxon>
        <taxon>Agaricales</taxon>
        <taxon>Marasmiineae</taxon>
        <taxon>Omphalotaceae</taxon>
        <taxon>Rhodocollybia</taxon>
    </lineage>
</organism>
<name>A0A9P5PW61_9AGAR</name>
<protein>
    <recommendedName>
        <fullName evidence="2">DUF7053 domain-containing protein</fullName>
    </recommendedName>
</protein>
<dbReference type="PANTHER" id="PTHR38117:SF2">
    <property type="entry name" value="NACHT AND WD40 DOMAIN PROTEIN"/>
    <property type="match status" value="1"/>
</dbReference>
<evidence type="ECO:0000313" key="4">
    <source>
        <dbReference type="Proteomes" id="UP000772434"/>
    </source>
</evidence>
<dbReference type="PANTHER" id="PTHR38117">
    <property type="entry name" value="NACHT AND WD40 DOMAIN PROTEIN"/>
    <property type="match status" value="1"/>
</dbReference>
<proteinExistence type="predicted"/>
<feature type="region of interest" description="Disordered" evidence="1">
    <location>
        <begin position="1"/>
        <end position="20"/>
    </location>
</feature>
<dbReference type="AlphaFoldDB" id="A0A9P5PW61"/>
<sequence>MVAFTKKFTKTIPPSPSPETEITETDVLRIFHNPGEMISLNPLVTKFEALDSSKPNLYTIHDDLSFLGLFKMDVAYTVEFDPTTDGTDNKVLAGAGTTLEQKWRVSRKKGDRLEQVEISETVTVTCFFLFYPFILATMSGAHNRLLDSLVEKLEKEKDKKQET</sequence>
<evidence type="ECO:0000313" key="3">
    <source>
        <dbReference type="EMBL" id="KAF9069095.1"/>
    </source>
</evidence>
<dbReference type="Pfam" id="PF23155">
    <property type="entry name" value="DUF7053"/>
    <property type="match status" value="1"/>
</dbReference>